<evidence type="ECO:0000313" key="3">
    <source>
        <dbReference type="Proteomes" id="UP001501490"/>
    </source>
</evidence>
<organism evidence="2 3">
    <name type="scientific">Microlunatus ginsengisoli</name>
    <dbReference type="NCBI Taxonomy" id="363863"/>
    <lineage>
        <taxon>Bacteria</taxon>
        <taxon>Bacillati</taxon>
        <taxon>Actinomycetota</taxon>
        <taxon>Actinomycetes</taxon>
        <taxon>Propionibacteriales</taxon>
        <taxon>Propionibacteriaceae</taxon>
        <taxon>Microlunatus</taxon>
    </lineage>
</organism>
<dbReference type="Pfam" id="PF21686">
    <property type="entry name" value="LigD_Prim-Pol"/>
    <property type="match status" value="1"/>
</dbReference>
<reference evidence="3" key="1">
    <citation type="journal article" date="2019" name="Int. J. Syst. Evol. Microbiol.">
        <title>The Global Catalogue of Microorganisms (GCM) 10K type strain sequencing project: providing services to taxonomists for standard genome sequencing and annotation.</title>
        <authorList>
            <consortium name="The Broad Institute Genomics Platform"/>
            <consortium name="The Broad Institute Genome Sequencing Center for Infectious Disease"/>
            <person name="Wu L."/>
            <person name="Ma J."/>
        </authorList>
    </citation>
    <scope>NUCLEOTIDE SEQUENCE [LARGE SCALE GENOMIC DNA]</scope>
    <source>
        <strain evidence="3">JCM 16929</strain>
    </source>
</reference>
<dbReference type="RefSeq" id="WP_344801581.1">
    <property type="nucleotide sequence ID" value="NZ_BAABAB010000005.1"/>
</dbReference>
<dbReference type="EMBL" id="BAABAB010000005">
    <property type="protein sequence ID" value="GAA3606785.1"/>
    <property type="molecule type" value="Genomic_DNA"/>
</dbReference>
<dbReference type="Proteomes" id="UP001501490">
    <property type="component" value="Unassembled WGS sequence"/>
</dbReference>
<feature type="domain" description="DNA ligase D polymerase" evidence="1">
    <location>
        <begin position="27"/>
        <end position="275"/>
    </location>
</feature>
<dbReference type="PANTHER" id="PTHR42705">
    <property type="entry name" value="BIFUNCTIONAL NON-HOMOLOGOUS END JOINING PROTEIN LIGD"/>
    <property type="match status" value="1"/>
</dbReference>
<dbReference type="InterPro" id="IPR014145">
    <property type="entry name" value="LigD_pol_dom"/>
</dbReference>
<dbReference type="InterPro" id="IPR052171">
    <property type="entry name" value="NHEJ_LigD"/>
</dbReference>
<name>A0ABP6ZJP5_9ACTN</name>
<evidence type="ECO:0000313" key="2">
    <source>
        <dbReference type="EMBL" id="GAA3606785.1"/>
    </source>
</evidence>
<comment type="caution">
    <text evidence="2">The sequence shown here is derived from an EMBL/GenBank/DDBJ whole genome shotgun (WGS) entry which is preliminary data.</text>
</comment>
<evidence type="ECO:0000259" key="1">
    <source>
        <dbReference type="Pfam" id="PF21686"/>
    </source>
</evidence>
<sequence length="323" mass="35103">MAKAAETREVISFSHLDAELFDGAGATKRALVDYLDAVSGPLIAALRDRPLSVVRVRPGQPAFMQKNLPTYAPDWIRRVEVWAEASHRQIAYALPNDRKTLFWFANQRAVEYHVTLFRHDRPDRPDFLVMDLDPPEGGPFRDVVRAARLVRQALADAGLEGAVKTSGSKGLHVFVPLAAAEPADVAAATRALAARAERLDPDLATTAFVRDERAGKVFLDSTRAGGATVVAAYSPRVRPGVPVSFPVAWTDLDAISPRDFTIGNAAALIGDRDPWIESLPAPQALPDDLVAEGHEIPIARVQAMHAGKRRARARREGSAPPPE</sequence>
<dbReference type="Gene3D" id="3.90.920.10">
    <property type="entry name" value="DNA primase, PRIM domain"/>
    <property type="match status" value="1"/>
</dbReference>
<proteinExistence type="predicted"/>
<keyword evidence="3" id="KW-1185">Reference proteome</keyword>
<gene>
    <name evidence="2" type="ORF">GCM10022236_05810</name>
</gene>
<dbReference type="GO" id="GO:0016874">
    <property type="term" value="F:ligase activity"/>
    <property type="evidence" value="ECO:0007669"/>
    <property type="project" value="UniProtKB-KW"/>
</dbReference>
<accession>A0ABP6ZJP5</accession>
<keyword evidence="2" id="KW-0436">Ligase</keyword>
<protein>
    <submittedName>
        <fullName evidence="2">ATP-dependent DNA ligase</fullName>
    </submittedName>
</protein>
<dbReference type="PANTHER" id="PTHR42705:SF2">
    <property type="entry name" value="BIFUNCTIONAL NON-HOMOLOGOUS END JOINING PROTEIN LIGD"/>
    <property type="match status" value="1"/>
</dbReference>